<reference evidence="7 8" key="1">
    <citation type="submission" date="2018-10" db="EMBL/GenBank/DDBJ databases">
        <authorList>
            <person name="Li J."/>
        </authorList>
    </citation>
    <scope>NUCLEOTIDE SEQUENCE [LARGE SCALE GENOMIC DNA]</scope>
    <source>
        <strain evidence="7 8">JCM 11654</strain>
    </source>
</reference>
<keyword evidence="3 5" id="KW-1133">Transmembrane helix</keyword>
<feature type="transmembrane region" description="Helical" evidence="5">
    <location>
        <begin position="624"/>
        <end position="642"/>
    </location>
</feature>
<dbReference type="PANTHER" id="PTHR43077">
    <property type="entry name" value="TRANSPORT PERMEASE YVFS-RELATED"/>
    <property type="match status" value="1"/>
</dbReference>
<feature type="transmembrane region" description="Helical" evidence="5">
    <location>
        <begin position="536"/>
        <end position="559"/>
    </location>
</feature>
<evidence type="ECO:0000256" key="1">
    <source>
        <dbReference type="ARBA" id="ARBA00004141"/>
    </source>
</evidence>
<dbReference type="NCBIfam" id="TIGR03057">
    <property type="entry name" value="xxxLxxG_by_4"/>
    <property type="match status" value="3"/>
</dbReference>
<dbReference type="SUPFAM" id="SSF58104">
    <property type="entry name" value="Methyl-accepting chemotaxis protein (MCP) signaling domain"/>
    <property type="match status" value="1"/>
</dbReference>
<name>A0A3L7ARZ5_9MICO</name>
<evidence type="ECO:0000259" key="6">
    <source>
        <dbReference type="Pfam" id="PF12698"/>
    </source>
</evidence>
<sequence>MLKIIAMIRAEFARLWATRMSRLAFLALMIVPLLYGGLYLWANQNPYDRLDRIPVALVVSDTGTTQNGKETNFGHDVAKQLVKDGTFAWKQVSAAEAKAGVKDGEFDFSLTLPEKFSEDLASSQTDSPRQAEVILTTNDANSYLATTIGTQAAKTVQTQIVATVNKQAAQTFLDALSKIRGNLVEAADGGTKLTDGAKTALDGASALTSGAEQARDGAGQLGTGLNSLRDGSQTLAGGLDTLRNQTASLPGQSQQLADGAAKVAAGNAQFAQVGNELAQGSSQLVQQLPAVSQKMAEQLAAAGVPQDTINSVLANLKPVGDAATQTNAKVQAAVGQLNQLSAGAAAVASGSKALADATPQLTNGINQLATGAGTLRDGASTAATAAGTLHEGLGTLTDKLGELGGGLDTIHGGLGTLTNGLSDGFKQIPETTVTLRNDQATNISNPVNLHSSAVTSAGTYGAGLAPFFVSLAAWIGIYALFLILKPFSRRAITALHSPIKITLAGWATPAILGAVQMIALFGIVAGTLGFQVSNPVGAYGMMALASVTFAAIILALNVWLGSVGQFLGLVLMVIQLVTAGGTFPWQTLPAPLAALHHYLPMSYAVDGMRQLMYGGDLAAAGNDAIVLTLILLGALVVSAIGVTRMTHFRTLRDLQPSLIG</sequence>
<dbReference type="EMBL" id="RCUY01000005">
    <property type="protein sequence ID" value="RLP83279.1"/>
    <property type="molecule type" value="Genomic_DNA"/>
</dbReference>
<keyword evidence="2 5" id="KW-0812">Transmembrane</keyword>
<feature type="domain" description="ABC-2 type transporter transmembrane" evidence="6">
    <location>
        <begin position="435"/>
        <end position="639"/>
    </location>
</feature>
<evidence type="ECO:0000256" key="5">
    <source>
        <dbReference type="SAM" id="Phobius"/>
    </source>
</evidence>
<feature type="transmembrane region" description="Helical" evidence="5">
    <location>
        <begin position="460"/>
        <end position="484"/>
    </location>
</feature>
<evidence type="ECO:0000313" key="7">
    <source>
        <dbReference type="EMBL" id="RLP83279.1"/>
    </source>
</evidence>
<dbReference type="Gene3D" id="3.40.1710.10">
    <property type="entry name" value="abc type-2 transporter like domain"/>
    <property type="match status" value="1"/>
</dbReference>
<dbReference type="InterPro" id="IPR017501">
    <property type="entry name" value="Phage_infect_YhgE_C"/>
</dbReference>
<evidence type="ECO:0000256" key="2">
    <source>
        <dbReference type="ARBA" id="ARBA00022692"/>
    </source>
</evidence>
<gene>
    <name evidence="7" type="ORF">D9V34_08625</name>
</gene>
<feature type="transmembrane region" description="Helical" evidence="5">
    <location>
        <begin position="21"/>
        <end position="42"/>
    </location>
</feature>
<dbReference type="PANTHER" id="PTHR43077:SF5">
    <property type="entry name" value="PHAGE INFECTION PROTEIN"/>
    <property type="match status" value="1"/>
</dbReference>
<dbReference type="GO" id="GO:0140359">
    <property type="term" value="F:ABC-type transporter activity"/>
    <property type="evidence" value="ECO:0007669"/>
    <property type="project" value="InterPro"/>
</dbReference>
<dbReference type="NCBIfam" id="TIGR03062">
    <property type="entry name" value="pip_yhgE_Cterm"/>
    <property type="match status" value="1"/>
</dbReference>
<dbReference type="Proteomes" id="UP000269438">
    <property type="component" value="Unassembled WGS sequence"/>
</dbReference>
<feature type="domain" description="ABC-2 type transporter transmembrane" evidence="6">
    <location>
        <begin position="25"/>
        <end position="169"/>
    </location>
</feature>
<proteinExistence type="predicted"/>
<comment type="subcellular location">
    <subcellularLocation>
        <location evidence="1">Membrane</location>
        <topology evidence="1">Multi-pass membrane protein</topology>
    </subcellularLocation>
</comment>
<dbReference type="GO" id="GO:0016020">
    <property type="term" value="C:membrane"/>
    <property type="evidence" value="ECO:0007669"/>
    <property type="project" value="UniProtKB-SubCell"/>
</dbReference>
<dbReference type="InterPro" id="IPR023908">
    <property type="entry name" value="xxxLxxG_rpt"/>
</dbReference>
<comment type="caution">
    <text evidence="7">The sequence shown here is derived from an EMBL/GenBank/DDBJ whole genome shotgun (WGS) entry which is preliminary data.</text>
</comment>
<feature type="transmembrane region" description="Helical" evidence="5">
    <location>
        <begin position="566"/>
        <end position="585"/>
    </location>
</feature>
<dbReference type="OrthoDB" id="9811483at2"/>
<dbReference type="Gene3D" id="1.10.287.950">
    <property type="entry name" value="Methyl-accepting chemotaxis protein"/>
    <property type="match status" value="1"/>
</dbReference>
<dbReference type="AlphaFoldDB" id="A0A3L7ARZ5"/>
<dbReference type="Pfam" id="PF12698">
    <property type="entry name" value="ABC2_membrane_3"/>
    <property type="match status" value="2"/>
</dbReference>
<feature type="transmembrane region" description="Helical" evidence="5">
    <location>
        <begin position="505"/>
        <end position="530"/>
    </location>
</feature>
<evidence type="ECO:0000256" key="4">
    <source>
        <dbReference type="ARBA" id="ARBA00023136"/>
    </source>
</evidence>
<dbReference type="InterPro" id="IPR051328">
    <property type="entry name" value="T7SS_ABC-Transporter"/>
</dbReference>
<protein>
    <submittedName>
        <fullName evidence="7">YhgE/Pip domain-containing protein</fullName>
    </submittedName>
</protein>
<accession>A0A3L7ARZ5</accession>
<keyword evidence="4 5" id="KW-0472">Membrane</keyword>
<evidence type="ECO:0000256" key="3">
    <source>
        <dbReference type="ARBA" id="ARBA00022989"/>
    </source>
</evidence>
<dbReference type="InterPro" id="IPR013525">
    <property type="entry name" value="ABC2_TM"/>
</dbReference>
<dbReference type="InterPro" id="IPR017500">
    <property type="entry name" value="Phage_infect_YhgE_N"/>
</dbReference>
<organism evidence="7 8">
    <name type="scientific">Mycetocola lacteus</name>
    <dbReference type="NCBI Taxonomy" id="76637"/>
    <lineage>
        <taxon>Bacteria</taxon>
        <taxon>Bacillati</taxon>
        <taxon>Actinomycetota</taxon>
        <taxon>Actinomycetes</taxon>
        <taxon>Micrococcales</taxon>
        <taxon>Microbacteriaceae</taxon>
        <taxon>Mycetocola</taxon>
    </lineage>
</organism>
<evidence type="ECO:0000313" key="8">
    <source>
        <dbReference type="Proteomes" id="UP000269438"/>
    </source>
</evidence>
<dbReference type="RefSeq" id="WP_121688400.1">
    <property type="nucleotide sequence ID" value="NZ_RCUY01000005.1"/>
</dbReference>
<dbReference type="NCBIfam" id="TIGR03061">
    <property type="entry name" value="pip_yhgE_Nterm"/>
    <property type="match status" value="1"/>
</dbReference>
<keyword evidence="8" id="KW-1185">Reference proteome</keyword>